<dbReference type="InterPro" id="IPR000648">
    <property type="entry name" value="Oxysterol-bd"/>
</dbReference>
<protein>
    <submittedName>
        <fullName evidence="12">BQ5605_C124g13324 protein</fullName>
    </submittedName>
</protein>
<dbReference type="GO" id="GO:0097038">
    <property type="term" value="C:perinuclear endoplasmic reticulum"/>
    <property type="evidence" value="ECO:0007669"/>
    <property type="project" value="TreeGrafter"/>
</dbReference>
<dbReference type="InterPro" id="IPR001849">
    <property type="entry name" value="PH_domain"/>
</dbReference>
<dbReference type="InterPro" id="IPR036770">
    <property type="entry name" value="Ankyrin_rpt-contain_sf"/>
</dbReference>
<dbReference type="Pfam" id="PF01237">
    <property type="entry name" value="Oxysterol_BP"/>
    <property type="match status" value="1"/>
</dbReference>
<dbReference type="AlphaFoldDB" id="A0A2X0MIX2"/>
<dbReference type="InterPro" id="IPR011993">
    <property type="entry name" value="PH-like_dom_sf"/>
</dbReference>
<dbReference type="Proteomes" id="UP000249464">
    <property type="component" value="Unassembled WGS sequence"/>
</dbReference>
<dbReference type="Gene3D" id="2.40.160.120">
    <property type="match status" value="1"/>
</dbReference>
<evidence type="ECO:0000256" key="2">
    <source>
        <dbReference type="ARBA" id="ARBA00022448"/>
    </source>
</evidence>
<feature type="domain" description="PH" evidence="11">
    <location>
        <begin position="318"/>
        <end position="416"/>
    </location>
</feature>
<dbReference type="GO" id="GO:0032934">
    <property type="term" value="F:sterol binding"/>
    <property type="evidence" value="ECO:0007669"/>
    <property type="project" value="TreeGrafter"/>
</dbReference>
<evidence type="ECO:0000313" key="13">
    <source>
        <dbReference type="Proteomes" id="UP000249464"/>
    </source>
</evidence>
<feature type="region of interest" description="Disordered" evidence="10">
    <location>
        <begin position="592"/>
        <end position="615"/>
    </location>
</feature>
<keyword evidence="13" id="KW-1185">Reference proteome</keyword>
<dbReference type="GO" id="GO:0005635">
    <property type="term" value="C:nuclear envelope"/>
    <property type="evidence" value="ECO:0007669"/>
    <property type="project" value="TreeGrafter"/>
</dbReference>
<dbReference type="GO" id="GO:0006887">
    <property type="term" value="P:exocytosis"/>
    <property type="evidence" value="ECO:0007669"/>
    <property type="project" value="TreeGrafter"/>
</dbReference>
<evidence type="ECO:0000259" key="11">
    <source>
        <dbReference type="PROSITE" id="PS50003"/>
    </source>
</evidence>
<dbReference type="GO" id="GO:0005829">
    <property type="term" value="C:cytosol"/>
    <property type="evidence" value="ECO:0007669"/>
    <property type="project" value="TreeGrafter"/>
</dbReference>
<sequence length="1124" mass="123629">MALTTSMSSAAVPDQADAANEATTLTVLATKAGPEKSLRSYAMLQALRAGDVDALAPLLAQHAEARKKQRQEGEIEVEINSPLHMAVRCAKYPVVETVLKQVPGCLNAQDPRGQTPLHVAASLNRTDVVALLLLDDKIDDAVKDCQGKTALESASSADTAKLISVSRSHYTEKYLALLAAYIASAGGETSTSSGHRHTPSLASIRPGKSEATGEVSAASGHVSNATAEAVYHFLQQPRSTGIDYSLKDHATGTTLLHEATRRKDLGLIKLAISKGADVLARDGKGKIPLDVARDERIKSYLKQAAITEGEHSKLPGETPSMRGYLSKWTNMARGYRSRWFVLSNGVLSYYRSQEDEGKASRGSINMGVAQIVTSASDKLKFEVNNKLGKSFPSFFLKGSHPVEVMRWVDALKQNVAYAKELSNNGSLETRISTLDPDGAGMDSQGRALHDRDGSILDDETFNDDTMLFRTPMTLNCSPRELARQVELTRQLVETLRVAEADPANANVVFDEVRKAIVGSLGTLESALDEYIDVVNLRERFFVRKYEREIDAKRMWEENMKELAAQHAAIEAELHKTSRDSTRRKRALQEVRANLLSSPPMSPIAGTPIDTNPGSKALQVDTQSLATATAANAAAMSSPRNARGRSTTMHTLKPQELEDLVDSALAGEAGEDDSALSDDSDEFFEAIESAPEAEALSAKFDTAPFEGYRNLRQRLPITTDNRPPVSLWAILKGSIGKDLTKISFPVFFNEPTSMLQRMAEDVEFSDVLDHAAAQEDATRRIAFVAAFAMSNYSSTIGRIAKPFNPMLGETFEFADLSKKYRYISEQVSHHPQSALDAKSKFMGKSFEIRPTGIAHAKLKIPAAWGPNYPASTTPGLVEEHYSWTKVTTSVSNFLLGNPIIDHFGDMIITNHRTGHVCKLTFKPRGWRSSGAAEVKGKVMDKDGKEFWDLAGKWSSQLVARRVGAGSGDLAPDAAVPTNKDGDVSPDIRLWKNSEKPNPPLPWLPPTDCRLRPDQHAFENGKFERANDLKSELEDHQRATRRKREQGQCPPHAARWFRRSKDKDTGESFWEPVKTSDGMVEYWEERTRVGKAKERGEETEWKGVEPFLQTSRCEDSAGLPNLPRLL</sequence>
<dbReference type="PROSITE" id="PS50088">
    <property type="entry name" value="ANK_REPEAT"/>
    <property type="match status" value="2"/>
</dbReference>
<feature type="region of interest" description="Disordered" evidence="10">
    <location>
        <begin position="630"/>
        <end position="649"/>
    </location>
</feature>
<organism evidence="12 13">
    <name type="scientific">Microbotryum silenes-dioicae</name>
    <dbReference type="NCBI Taxonomy" id="796604"/>
    <lineage>
        <taxon>Eukaryota</taxon>
        <taxon>Fungi</taxon>
        <taxon>Dikarya</taxon>
        <taxon>Basidiomycota</taxon>
        <taxon>Pucciniomycotina</taxon>
        <taxon>Microbotryomycetes</taxon>
        <taxon>Microbotryales</taxon>
        <taxon>Microbotryaceae</taxon>
        <taxon>Microbotryum</taxon>
    </lineage>
</organism>
<evidence type="ECO:0000256" key="4">
    <source>
        <dbReference type="ARBA" id="ARBA00022737"/>
    </source>
</evidence>
<dbReference type="Gene3D" id="1.25.40.20">
    <property type="entry name" value="Ankyrin repeat-containing domain"/>
    <property type="match status" value="2"/>
</dbReference>
<feature type="region of interest" description="Disordered" evidence="10">
    <location>
        <begin position="188"/>
        <end position="219"/>
    </location>
</feature>
<dbReference type="SUPFAM" id="SSF144000">
    <property type="entry name" value="Oxysterol-binding protein-like"/>
    <property type="match status" value="1"/>
</dbReference>
<dbReference type="GO" id="GO:0005886">
    <property type="term" value="C:plasma membrane"/>
    <property type="evidence" value="ECO:0007669"/>
    <property type="project" value="TreeGrafter"/>
</dbReference>
<evidence type="ECO:0000256" key="7">
    <source>
        <dbReference type="ARBA" id="ARBA00023121"/>
    </source>
</evidence>
<keyword evidence="7" id="KW-0446">Lipid-binding</keyword>
<keyword evidence="4" id="KW-0677">Repeat</keyword>
<dbReference type="Pfam" id="PF12796">
    <property type="entry name" value="Ank_2"/>
    <property type="match status" value="1"/>
</dbReference>
<dbReference type="SMART" id="SM00248">
    <property type="entry name" value="ANK"/>
    <property type="match status" value="3"/>
</dbReference>
<evidence type="ECO:0000256" key="5">
    <source>
        <dbReference type="ARBA" id="ARBA00023043"/>
    </source>
</evidence>
<evidence type="ECO:0000256" key="3">
    <source>
        <dbReference type="ARBA" id="ARBA00022553"/>
    </source>
</evidence>
<dbReference type="SUPFAM" id="SSF50729">
    <property type="entry name" value="PH domain-like"/>
    <property type="match status" value="1"/>
</dbReference>
<dbReference type="Gene3D" id="2.30.29.30">
    <property type="entry name" value="Pleckstrin-homology domain (PH domain)/Phosphotyrosine-binding domain (PTB)"/>
    <property type="match status" value="1"/>
</dbReference>
<dbReference type="PROSITE" id="PS50003">
    <property type="entry name" value="PH_DOMAIN"/>
    <property type="match status" value="1"/>
</dbReference>
<dbReference type="GO" id="GO:0120009">
    <property type="term" value="P:intermembrane lipid transfer"/>
    <property type="evidence" value="ECO:0007669"/>
    <property type="project" value="UniProtKB-ARBA"/>
</dbReference>
<dbReference type="SMART" id="SM00233">
    <property type="entry name" value="PH"/>
    <property type="match status" value="1"/>
</dbReference>
<dbReference type="STRING" id="796604.A0A2X0MIX2"/>
<keyword evidence="9" id="KW-0175">Coiled coil</keyword>
<reference evidence="12 13" key="1">
    <citation type="submission" date="2016-11" db="EMBL/GenBank/DDBJ databases">
        <authorList>
            <person name="Jaros S."/>
            <person name="Januszkiewicz K."/>
            <person name="Wedrychowicz H."/>
        </authorList>
    </citation>
    <scope>NUCLEOTIDE SEQUENCE [LARGE SCALE GENOMIC DNA]</scope>
</reference>
<evidence type="ECO:0000256" key="1">
    <source>
        <dbReference type="ARBA" id="ARBA00008842"/>
    </source>
</evidence>
<feature type="compositionally biased region" description="Polar residues" evidence="10">
    <location>
        <begin position="637"/>
        <end position="649"/>
    </location>
</feature>
<dbReference type="PANTHER" id="PTHR10972">
    <property type="entry name" value="OXYSTEROL-BINDING PROTEIN-RELATED"/>
    <property type="match status" value="1"/>
</dbReference>
<dbReference type="CDD" id="cd13292">
    <property type="entry name" value="PH_Osh1p_Osh2p_yeast"/>
    <property type="match status" value="1"/>
</dbReference>
<dbReference type="FunFam" id="2.30.29.30:FF:000061">
    <property type="entry name" value="Oxysterol binding protein 1"/>
    <property type="match status" value="1"/>
</dbReference>
<feature type="repeat" description="ANK" evidence="8">
    <location>
        <begin position="112"/>
        <end position="133"/>
    </location>
</feature>
<evidence type="ECO:0000256" key="9">
    <source>
        <dbReference type="SAM" id="Coils"/>
    </source>
</evidence>
<evidence type="ECO:0000256" key="8">
    <source>
        <dbReference type="PROSITE-ProRule" id="PRU00023"/>
    </source>
</evidence>
<evidence type="ECO:0000256" key="10">
    <source>
        <dbReference type="SAM" id="MobiDB-lite"/>
    </source>
</evidence>
<feature type="coiled-coil region" evidence="9">
    <location>
        <begin position="545"/>
        <end position="579"/>
    </location>
</feature>
<keyword evidence="5 8" id="KW-0040">ANK repeat</keyword>
<dbReference type="GO" id="GO:0034727">
    <property type="term" value="P:piecemeal microautophagy of the nucleus"/>
    <property type="evidence" value="ECO:0007669"/>
    <property type="project" value="TreeGrafter"/>
</dbReference>
<dbReference type="InterPro" id="IPR037239">
    <property type="entry name" value="OSBP_sf"/>
</dbReference>
<dbReference type="SUPFAM" id="SSF48403">
    <property type="entry name" value="Ankyrin repeat"/>
    <property type="match status" value="1"/>
</dbReference>
<keyword evidence="2" id="KW-0813">Transport</keyword>
<dbReference type="PANTHER" id="PTHR10972:SF205">
    <property type="entry name" value="OXYSTEROL-BINDING PROTEIN 1"/>
    <property type="match status" value="1"/>
</dbReference>
<name>A0A2X0MIX2_9BASI</name>
<evidence type="ECO:0000256" key="6">
    <source>
        <dbReference type="ARBA" id="ARBA00023055"/>
    </source>
</evidence>
<gene>
    <name evidence="12" type="primary">BQ5605_C124g13324</name>
    <name evidence="12" type="ORF">BQ5605_C124G13324</name>
</gene>
<dbReference type="InterPro" id="IPR002110">
    <property type="entry name" value="Ankyrin_rpt"/>
</dbReference>
<dbReference type="GO" id="GO:0006897">
    <property type="term" value="P:endocytosis"/>
    <property type="evidence" value="ECO:0007669"/>
    <property type="project" value="TreeGrafter"/>
</dbReference>
<feature type="repeat" description="ANK" evidence="8">
    <location>
        <begin position="251"/>
        <end position="283"/>
    </location>
</feature>
<dbReference type="PRINTS" id="PR01415">
    <property type="entry name" value="ANKYRIN"/>
</dbReference>
<proteinExistence type="inferred from homology"/>
<dbReference type="PROSITE" id="PS50297">
    <property type="entry name" value="ANK_REP_REGION"/>
    <property type="match status" value="2"/>
</dbReference>
<dbReference type="FunFam" id="2.40.160.120:FF:000001">
    <property type="entry name" value="Oxysterol-binding protein"/>
    <property type="match status" value="1"/>
</dbReference>
<dbReference type="EMBL" id="FQNC01000024">
    <property type="protein sequence ID" value="SGY27552.1"/>
    <property type="molecule type" value="Genomic_DNA"/>
</dbReference>
<evidence type="ECO:0000313" key="12">
    <source>
        <dbReference type="EMBL" id="SGY27552.1"/>
    </source>
</evidence>
<dbReference type="Pfam" id="PF00169">
    <property type="entry name" value="PH"/>
    <property type="match status" value="1"/>
</dbReference>
<accession>A0A2X0MIX2</accession>
<dbReference type="GO" id="GO:0030011">
    <property type="term" value="P:maintenance of cell polarity"/>
    <property type="evidence" value="ECO:0007669"/>
    <property type="project" value="TreeGrafter"/>
</dbReference>
<keyword evidence="6" id="KW-0445">Lipid transport</keyword>
<comment type="similarity">
    <text evidence="1">Belongs to the OSBP family.</text>
</comment>
<keyword evidence="3" id="KW-0597">Phosphoprotein</keyword>